<evidence type="ECO:0000256" key="1">
    <source>
        <dbReference type="ARBA" id="ARBA00023172"/>
    </source>
</evidence>
<dbReference type="Gene3D" id="1.10.443.10">
    <property type="entry name" value="Intergrase catalytic core"/>
    <property type="match status" value="1"/>
</dbReference>
<dbReference type="SUPFAM" id="SSF56349">
    <property type="entry name" value="DNA breaking-rejoining enzymes"/>
    <property type="match status" value="1"/>
</dbReference>
<name>A0ABW6PJX3_9NOCA</name>
<feature type="domain" description="Tyr recombinase" evidence="3">
    <location>
        <begin position="225"/>
        <end position="441"/>
    </location>
</feature>
<dbReference type="Proteomes" id="UP001601444">
    <property type="component" value="Unassembled WGS sequence"/>
</dbReference>
<evidence type="ECO:0000313" key="5">
    <source>
        <dbReference type="Proteomes" id="UP001601444"/>
    </source>
</evidence>
<reference evidence="4 5" key="1">
    <citation type="submission" date="2024-10" db="EMBL/GenBank/DDBJ databases">
        <title>The Natural Products Discovery Center: Release of the First 8490 Sequenced Strains for Exploring Actinobacteria Biosynthetic Diversity.</title>
        <authorList>
            <person name="Kalkreuter E."/>
            <person name="Kautsar S.A."/>
            <person name="Yang D."/>
            <person name="Bader C.D."/>
            <person name="Teijaro C.N."/>
            <person name="Fluegel L."/>
            <person name="Davis C.M."/>
            <person name="Simpson J.R."/>
            <person name="Lauterbach L."/>
            <person name="Steele A.D."/>
            <person name="Gui C."/>
            <person name="Meng S."/>
            <person name="Li G."/>
            <person name="Viehrig K."/>
            <person name="Ye F."/>
            <person name="Su P."/>
            <person name="Kiefer A.F."/>
            <person name="Nichols A."/>
            <person name="Cepeda A.J."/>
            <person name="Yan W."/>
            <person name="Fan B."/>
            <person name="Jiang Y."/>
            <person name="Adhikari A."/>
            <person name="Zheng C.-J."/>
            <person name="Schuster L."/>
            <person name="Cowan T.M."/>
            <person name="Smanski M.J."/>
            <person name="Chevrette M.G."/>
            <person name="De Carvalho L.P.S."/>
            <person name="Shen B."/>
        </authorList>
    </citation>
    <scope>NUCLEOTIDE SEQUENCE [LARGE SCALE GENOMIC DNA]</scope>
    <source>
        <strain evidence="4 5">NPDC004045</strain>
    </source>
</reference>
<dbReference type="EMBL" id="JBIAMX010000003">
    <property type="protein sequence ID" value="MFF0542671.1"/>
    <property type="molecule type" value="Genomic_DNA"/>
</dbReference>
<evidence type="ECO:0000256" key="2">
    <source>
        <dbReference type="SAM" id="Coils"/>
    </source>
</evidence>
<comment type="caution">
    <text evidence="4">The sequence shown here is derived from an EMBL/GenBank/DDBJ whole genome shotgun (WGS) entry which is preliminary data.</text>
</comment>
<accession>A0ABW6PJX3</accession>
<organism evidence="4 5">
    <name type="scientific">Nocardia thailandica</name>
    <dbReference type="NCBI Taxonomy" id="257275"/>
    <lineage>
        <taxon>Bacteria</taxon>
        <taxon>Bacillati</taxon>
        <taxon>Actinomycetota</taxon>
        <taxon>Actinomycetes</taxon>
        <taxon>Mycobacteriales</taxon>
        <taxon>Nocardiaceae</taxon>
        <taxon>Nocardia</taxon>
    </lineage>
</organism>
<gene>
    <name evidence="4" type="ORF">ACFYTF_07520</name>
</gene>
<keyword evidence="2" id="KW-0175">Coiled coil</keyword>
<evidence type="ECO:0000259" key="3">
    <source>
        <dbReference type="PROSITE" id="PS51898"/>
    </source>
</evidence>
<keyword evidence="5" id="KW-1185">Reference proteome</keyword>
<dbReference type="InterPro" id="IPR002104">
    <property type="entry name" value="Integrase_catalytic"/>
</dbReference>
<proteinExistence type="predicted"/>
<protein>
    <submittedName>
        <fullName evidence="4">Tyrosine-type recombinase/integrase</fullName>
    </submittedName>
</protein>
<dbReference type="RefSeq" id="WP_387699477.1">
    <property type="nucleotide sequence ID" value="NZ_JBIAMX010000003.1"/>
</dbReference>
<keyword evidence="1" id="KW-0233">DNA recombination</keyword>
<dbReference type="PROSITE" id="PS51898">
    <property type="entry name" value="TYR_RECOMBINASE"/>
    <property type="match status" value="1"/>
</dbReference>
<sequence>MEVLIGLQQRAFVYGAKTCIDHARRVITALLDTEATSLEELDSGPLTESAQILHKQMRLSVRRALATPESERLKDDWDATVFGFTGVLRFGKILQPWLREAAKIWAYNELPQRRSDNAKAAVQSEMRALVMLSESLWLQRPADHGNDPRLLTRSDLCGWLNRMAFLVAGGVTTARMRRVAVVDMRRILAKMRALGLTRSDQPLHGLSDEFAVHLEDIPRREDPDREGRDLPVEVMRHLCAHLDDLEKRSSREVRVAVELLIDTGRRPDEICQLPVNCLDRDGQGKPVLVYTNFKSNRPGSRLPITEATAAVIMAQQQRVRDRFPTAADKDLKLICSSVRNPHGSRPFNDSYVATKHHEWAMGLPDIMVAMPVAVAGKTVIKQVPFDKSRVFLYAYRHTYTQRHADAGVPIDVLCELMGHRSITTTQSYYSVGEQRRREAVDRLTTMHFDRHGNKLWREAETLLDSEHVRRAVGEVAVPYGNCSEPSNVAAGGNDCPVRFRCIGCAHYSTDVSYLPDLENYLSDLLRSRERLRSAAADDWAKSEAMPSDEEVTRIRRLITRIKADIDDLSREQREQVEEAAATVRCARNRMVGLGLPRIRQPLPDIRPDRSA</sequence>
<evidence type="ECO:0000313" key="4">
    <source>
        <dbReference type="EMBL" id="MFF0542671.1"/>
    </source>
</evidence>
<dbReference type="InterPro" id="IPR013762">
    <property type="entry name" value="Integrase-like_cat_sf"/>
</dbReference>
<dbReference type="InterPro" id="IPR011010">
    <property type="entry name" value="DNA_brk_join_enz"/>
</dbReference>
<feature type="coiled-coil region" evidence="2">
    <location>
        <begin position="551"/>
        <end position="589"/>
    </location>
</feature>